<dbReference type="AlphaFoldDB" id="A0A5C4UR14"/>
<dbReference type="Gene3D" id="3.90.180.10">
    <property type="entry name" value="Medium-chain alcohol dehydrogenases, catalytic domain"/>
    <property type="match status" value="1"/>
</dbReference>
<evidence type="ECO:0000259" key="1">
    <source>
        <dbReference type="SMART" id="SM00829"/>
    </source>
</evidence>
<dbReference type="Pfam" id="PF00107">
    <property type="entry name" value="ADH_zinc_N"/>
    <property type="match status" value="1"/>
</dbReference>
<dbReference type="GO" id="GO:0016491">
    <property type="term" value="F:oxidoreductase activity"/>
    <property type="evidence" value="ECO:0007669"/>
    <property type="project" value="InterPro"/>
</dbReference>
<comment type="caution">
    <text evidence="2">The sequence shown here is derived from an EMBL/GenBank/DDBJ whole genome shotgun (WGS) entry which is preliminary data.</text>
</comment>
<name>A0A5C4UR14_9ACTN</name>
<protein>
    <submittedName>
        <fullName evidence="2">Zinc-binding dehydrogenase</fullName>
    </submittedName>
</protein>
<dbReference type="SMART" id="SM00829">
    <property type="entry name" value="PKS_ER"/>
    <property type="match status" value="1"/>
</dbReference>
<dbReference type="SUPFAM" id="SSF51735">
    <property type="entry name" value="NAD(P)-binding Rossmann-fold domains"/>
    <property type="match status" value="1"/>
</dbReference>
<dbReference type="SUPFAM" id="SSF50129">
    <property type="entry name" value="GroES-like"/>
    <property type="match status" value="1"/>
</dbReference>
<feature type="domain" description="Enoyl reductase (ER)" evidence="1">
    <location>
        <begin position="10"/>
        <end position="311"/>
    </location>
</feature>
<dbReference type="EMBL" id="VDGT01000027">
    <property type="protein sequence ID" value="TNM25836.1"/>
    <property type="molecule type" value="Genomic_DNA"/>
</dbReference>
<dbReference type="InterPro" id="IPR011032">
    <property type="entry name" value="GroES-like_sf"/>
</dbReference>
<proteinExistence type="predicted"/>
<evidence type="ECO:0000313" key="3">
    <source>
        <dbReference type="Proteomes" id="UP000311713"/>
    </source>
</evidence>
<dbReference type="InterPro" id="IPR020843">
    <property type="entry name" value="ER"/>
</dbReference>
<sequence>MRAIVMKEFGGPEVLRVEDVPDPTPRPAHELVTVTRAGINYADVHVRTDTYLAPVPLPYTPGNEVLGTTADGRRLVGLTRGGGYAEQALLHRRTSWEVPHDITDDQAITLALQGQTAWHLLHTTAQLRPEQSVLIPAAAGGLGSLAVQLAKQAGARVIALASSAEKRALAQELGADTTVDSTPADGLADRILTAAGGPLDIALEMTGGQVLHETLAALKPGGQLVLYGYASGQTGDLPTRPLLEKSLRVTPFWLPQLYADRDALPTSMNALIHAIREGQLRPLTGGTHPLAEAPTAHRTLATRTHLGKLSLAPRR</sequence>
<dbReference type="OrthoDB" id="9805883at2"/>
<dbReference type="PANTHER" id="PTHR43677:SF4">
    <property type="entry name" value="QUINONE OXIDOREDUCTASE-LIKE PROTEIN 2"/>
    <property type="match status" value="1"/>
</dbReference>
<gene>
    <name evidence="2" type="ORF">FH715_25810</name>
</gene>
<keyword evidence="3" id="KW-1185">Reference proteome</keyword>
<dbReference type="Proteomes" id="UP000311713">
    <property type="component" value="Unassembled WGS sequence"/>
</dbReference>
<accession>A0A5C4UR14</accession>
<evidence type="ECO:0000313" key="2">
    <source>
        <dbReference type="EMBL" id="TNM25836.1"/>
    </source>
</evidence>
<dbReference type="InterPro" id="IPR036291">
    <property type="entry name" value="NAD(P)-bd_dom_sf"/>
</dbReference>
<dbReference type="Gene3D" id="3.40.50.720">
    <property type="entry name" value="NAD(P)-binding Rossmann-like Domain"/>
    <property type="match status" value="1"/>
</dbReference>
<organism evidence="2 3">
    <name type="scientific">Streptomyces sedi</name>
    <dbReference type="NCBI Taxonomy" id="555059"/>
    <lineage>
        <taxon>Bacteria</taxon>
        <taxon>Bacillati</taxon>
        <taxon>Actinomycetota</taxon>
        <taxon>Actinomycetes</taxon>
        <taxon>Kitasatosporales</taxon>
        <taxon>Streptomycetaceae</taxon>
        <taxon>Streptomyces</taxon>
    </lineage>
</organism>
<reference evidence="2 3" key="1">
    <citation type="submission" date="2019-06" db="EMBL/GenBank/DDBJ databases">
        <title>Draft genome of Streptomyces sedi sp. JCM16909.</title>
        <authorList>
            <person name="Klykleung N."/>
            <person name="Tanasupawat S."/>
            <person name="Kudo T."/>
            <person name="Yuki M."/>
            <person name="Ohkuma M."/>
        </authorList>
    </citation>
    <scope>NUCLEOTIDE SEQUENCE [LARGE SCALE GENOMIC DNA]</scope>
    <source>
        <strain evidence="2 3">JCM 16909</strain>
    </source>
</reference>
<dbReference type="PANTHER" id="PTHR43677">
    <property type="entry name" value="SHORT-CHAIN DEHYDROGENASE/REDUCTASE"/>
    <property type="match status" value="1"/>
</dbReference>
<dbReference type="InterPro" id="IPR013149">
    <property type="entry name" value="ADH-like_C"/>
</dbReference>
<dbReference type="InterPro" id="IPR051397">
    <property type="entry name" value="Zn-ADH-like_protein"/>
</dbReference>